<dbReference type="EMBL" id="CM044704">
    <property type="protein sequence ID" value="KAI5667612.1"/>
    <property type="molecule type" value="Genomic_DNA"/>
</dbReference>
<dbReference type="Proteomes" id="UP001060085">
    <property type="component" value="Linkage Group LG04"/>
</dbReference>
<comment type="caution">
    <text evidence="1">The sequence shown here is derived from an EMBL/GenBank/DDBJ whole genome shotgun (WGS) entry which is preliminary data.</text>
</comment>
<reference evidence="2" key="1">
    <citation type="journal article" date="2023" name="Nat. Plants">
        <title>Single-cell RNA sequencing provides a high-resolution roadmap for understanding the multicellular compartmentation of specialized metabolism.</title>
        <authorList>
            <person name="Sun S."/>
            <person name="Shen X."/>
            <person name="Li Y."/>
            <person name="Li Y."/>
            <person name="Wang S."/>
            <person name="Li R."/>
            <person name="Zhang H."/>
            <person name="Shen G."/>
            <person name="Guo B."/>
            <person name="Wei J."/>
            <person name="Xu J."/>
            <person name="St-Pierre B."/>
            <person name="Chen S."/>
            <person name="Sun C."/>
        </authorList>
    </citation>
    <scope>NUCLEOTIDE SEQUENCE [LARGE SCALE GENOMIC DNA]</scope>
</reference>
<keyword evidence="2" id="KW-1185">Reference proteome</keyword>
<gene>
    <name evidence="1" type="ORF">M9H77_17465</name>
</gene>
<protein>
    <submittedName>
        <fullName evidence="1">Uncharacterized protein</fullName>
    </submittedName>
</protein>
<proteinExistence type="predicted"/>
<accession>A0ACC0B4W8</accession>
<name>A0ACC0B4W8_CATRO</name>
<evidence type="ECO:0000313" key="1">
    <source>
        <dbReference type="EMBL" id="KAI5667612.1"/>
    </source>
</evidence>
<sequence length="82" mass="9191">MELCRAAQNILHPVMPLNPEGPVLGAPPMVGNHMRLGIEVEAAVRDQARGCCLCQSRIHRVPVSFHTQLHMKNNFPLPPRYQ</sequence>
<evidence type="ECO:0000313" key="2">
    <source>
        <dbReference type="Proteomes" id="UP001060085"/>
    </source>
</evidence>
<organism evidence="1 2">
    <name type="scientific">Catharanthus roseus</name>
    <name type="common">Madagascar periwinkle</name>
    <name type="synonym">Vinca rosea</name>
    <dbReference type="NCBI Taxonomy" id="4058"/>
    <lineage>
        <taxon>Eukaryota</taxon>
        <taxon>Viridiplantae</taxon>
        <taxon>Streptophyta</taxon>
        <taxon>Embryophyta</taxon>
        <taxon>Tracheophyta</taxon>
        <taxon>Spermatophyta</taxon>
        <taxon>Magnoliopsida</taxon>
        <taxon>eudicotyledons</taxon>
        <taxon>Gunneridae</taxon>
        <taxon>Pentapetalae</taxon>
        <taxon>asterids</taxon>
        <taxon>lamiids</taxon>
        <taxon>Gentianales</taxon>
        <taxon>Apocynaceae</taxon>
        <taxon>Rauvolfioideae</taxon>
        <taxon>Vinceae</taxon>
        <taxon>Catharanthinae</taxon>
        <taxon>Catharanthus</taxon>
    </lineage>
</organism>